<protein>
    <recommendedName>
        <fullName evidence="4">Phage holin, lambda family</fullName>
    </recommendedName>
</protein>
<dbReference type="NCBIfam" id="TIGR01594">
    <property type="entry name" value="holin_lambda"/>
    <property type="match status" value="1"/>
</dbReference>
<dbReference type="EMBL" id="CP028271">
    <property type="protein sequence ID" value="QHM71297.1"/>
    <property type="molecule type" value="Genomic_DNA"/>
</dbReference>
<keyword evidence="1" id="KW-1133">Transmembrane helix</keyword>
<dbReference type="OrthoDB" id="6711255at2"/>
<proteinExistence type="predicted"/>
<keyword evidence="3" id="KW-1185">Reference proteome</keyword>
<evidence type="ECO:0000313" key="3">
    <source>
        <dbReference type="Proteomes" id="UP000464053"/>
    </source>
</evidence>
<dbReference type="Proteomes" id="UP000464053">
    <property type="component" value="Chromosome"/>
</dbReference>
<sequence length="113" mass="12282">MKMHNDLHTWPDWLELIQSWWRGETPVGAVLLAIVMAILRIAYGGGGWKKMVLEGLLCGALTLTVASGLEYLELPRSLAVAIGGGIGFIGVEQFRKIILNIINVRLGGGNANR</sequence>
<reference evidence="2 3" key="1">
    <citation type="submission" date="2018-03" db="EMBL/GenBank/DDBJ databases">
        <title>Pantoea intestinalis SRCM103226 isolated form the mealworm.</title>
        <authorList>
            <person name="Jeong D.-Y."/>
            <person name="Kim J.W."/>
        </authorList>
    </citation>
    <scope>NUCLEOTIDE SEQUENCE [LARGE SCALE GENOMIC DNA]</scope>
    <source>
        <strain evidence="2 3">SRCM103226</strain>
    </source>
</reference>
<evidence type="ECO:0000313" key="2">
    <source>
        <dbReference type="EMBL" id="QHM71297.1"/>
    </source>
</evidence>
<feature type="transmembrane region" description="Helical" evidence="1">
    <location>
        <begin position="20"/>
        <end position="39"/>
    </location>
</feature>
<dbReference type="InterPro" id="IPR006481">
    <property type="entry name" value="Phage_lambda_GpS_holin"/>
</dbReference>
<name>A0A6P1PZK8_9GAMM</name>
<dbReference type="RefSeq" id="WP_160621295.1">
    <property type="nucleotide sequence ID" value="NZ_CP028271.1"/>
</dbReference>
<dbReference type="KEGG" id="mint:C7M51_01583"/>
<dbReference type="AlphaFoldDB" id="A0A6P1PZK8"/>
<keyword evidence="1" id="KW-0812">Transmembrane</keyword>
<evidence type="ECO:0000256" key="1">
    <source>
        <dbReference type="SAM" id="Phobius"/>
    </source>
</evidence>
<accession>A0A6P1PZK8</accession>
<organism evidence="2 3">
    <name type="scientific">Mixta intestinalis</name>
    <dbReference type="NCBI Taxonomy" id="1615494"/>
    <lineage>
        <taxon>Bacteria</taxon>
        <taxon>Pseudomonadati</taxon>
        <taxon>Pseudomonadota</taxon>
        <taxon>Gammaproteobacteria</taxon>
        <taxon>Enterobacterales</taxon>
        <taxon>Erwiniaceae</taxon>
        <taxon>Mixta</taxon>
    </lineage>
</organism>
<evidence type="ECO:0008006" key="4">
    <source>
        <dbReference type="Google" id="ProtNLM"/>
    </source>
</evidence>
<gene>
    <name evidence="2" type="ORF">C7M51_01583</name>
</gene>
<dbReference type="Pfam" id="PF05106">
    <property type="entry name" value="Phage_holin_3_1"/>
    <property type="match status" value="1"/>
</dbReference>
<keyword evidence="1" id="KW-0472">Membrane</keyword>